<evidence type="ECO:0000313" key="4">
    <source>
        <dbReference type="Proteomes" id="UP000837857"/>
    </source>
</evidence>
<organism evidence="3 4">
    <name type="scientific">Iphiclides podalirius</name>
    <name type="common">scarce swallowtail</name>
    <dbReference type="NCBI Taxonomy" id="110791"/>
    <lineage>
        <taxon>Eukaryota</taxon>
        <taxon>Metazoa</taxon>
        <taxon>Ecdysozoa</taxon>
        <taxon>Arthropoda</taxon>
        <taxon>Hexapoda</taxon>
        <taxon>Insecta</taxon>
        <taxon>Pterygota</taxon>
        <taxon>Neoptera</taxon>
        <taxon>Endopterygota</taxon>
        <taxon>Lepidoptera</taxon>
        <taxon>Glossata</taxon>
        <taxon>Ditrysia</taxon>
        <taxon>Papilionoidea</taxon>
        <taxon>Papilionidae</taxon>
        <taxon>Papilioninae</taxon>
        <taxon>Iphiclides</taxon>
    </lineage>
</organism>
<feature type="compositionally biased region" description="Polar residues" evidence="1">
    <location>
        <begin position="359"/>
        <end position="374"/>
    </location>
</feature>
<feature type="region of interest" description="Disordered" evidence="1">
    <location>
        <begin position="292"/>
        <end position="322"/>
    </location>
</feature>
<feature type="signal peptide" evidence="2">
    <location>
        <begin position="1"/>
        <end position="17"/>
    </location>
</feature>
<evidence type="ECO:0000313" key="3">
    <source>
        <dbReference type="EMBL" id="CAH2041200.1"/>
    </source>
</evidence>
<feature type="compositionally biased region" description="Basic and acidic residues" evidence="1">
    <location>
        <begin position="453"/>
        <end position="477"/>
    </location>
</feature>
<accession>A0ABN8HVA1</accession>
<feature type="compositionally biased region" description="Pro residues" evidence="1">
    <location>
        <begin position="253"/>
        <end position="267"/>
    </location>
</feature>
<sequence length="547" mass="59993">MRLYALLFALAVCRTRAATIPSEGVEPPTIAQPVDVKEPIEQSNVENNVRNAPDTIPVAIVEEPAQPKLDENSNDYIPSDDEQSVIIKRVEIDLNNPGPPQRQQHETQNPETYAERDYFVADIKQKLLDTENVFKKSVSDVNESFENWVPNSAHLTAIQNDIKEMQNKFLAQLSELNQSLQSYLNPQSTKSVVSDPKSVANLKEVETRLKDLEVNFKAGVQTLSEGVKVLESAKADGDATSTAEKPSETGSPSPAPSNPTNEQPPNPLGQVFQYFSDAIGQAINQMQNTFNSFTNQNNQQGTSESPPAGAQSDEGASTSKPPSFWETIQQQFNQMFNFGQSNPSSQTSQTPSTNPLLSLFNSNPIFQNFLNQGRPSTTPSSPTTAEVKPWSDEPPKAVEPQVAPAKAEEKPQQLQPQASDIPAAQTGPIREIVQNNPIVKGIVQRIQSISSPEKPREKKPEQVPELVKSEDTIKNKEPVSATKGHVFYGGHGGSGGDNGIDGIVVKSLANEEKIEEFPPKLEQKKDAELAKEEEEEKETVLLPDKTE</sequence>
<dbReference type="EMBL" id="OW152825">
    <property type="protein sequence ID" value="CAH2041200.1"/>
    <property type="molecule type" value="Genomic_DNA"/>
</dbReference>
<keyword evidence="4" id="KW-1185">Reference proteome</keyword>
<feature type="compositionally biased region" description="Gly residues" evidence="1">
    <location>
        <begin position="487"/>
        <end position="499"/>
    </location>
</feature>
<feature type="region of interest" description="Disordered" evidence="1">
    <location>
        <begin position="233"/>
        <end position="270"/>
    </location>
</feature>
<protein>
    <submittedName>
        <fullName evidence="3">Uncharacterized protein</fullName>
    </submittedName>
</protein>
<feature type="compositionally biased region" description="Low complexity" evidence="1">
    <location>
        <begin position="375"/>
        <end position="384"/>
    </location>
</feature>
<dbReference type="Proteomes" id="UP000837857">
    <property type="component" value="Chromosome 13"/>
</dbReference>
<name>A0ABN8HVA1_9NEOP</name>
<evidence type="ECO:0000256" key="1">
    <source>
        <dbReference type="SAM" id="MobiDB-lite"/>
    </source>
</evidence>
<feature type="region of interest" description="Disordered" evidence="1">
    <location>
        <begin position="337"/>
        <end position="547"/>
    </location>
</feature>
<proteinExistence type="predicted"/>
<feature type="non-terminal residue" evidence="3">
    <location>
        <position position="547"/>
    </location>
</feature>
<keyword evidence="2" id="KW-0732">Signal</keyword>
<reference evidence="3" key="1">
    <citation type="submission" date="2022-03" db="EMBL/GenBank/DDBJ databases">
        <authorList>
            <person name="Martin H S."/>
        </authorList>
    </citation>
    <scope>NUCLEOTIDE SEQUENCE</scope>
</reference>
<feature type="chain" id="PRO_5046609156" evidence="2">
    <location>
        <begin position="18"/>
        <end position="547"/>
    </location>
</feature>
<gene>
    <name evidence="3" type="ORF">IPOD504_LOCUS2982</name>
</gene>
<evidence type="ECO:0000256" key="2">
    <source>
        <dbReference type="SAM" id="SignalP"/>
    </source>
</evidence>
<feature type="compositionally biased region" description="Polar residues" evidence="1">
    <location>
        <begin position="239"/>
        <end position="252"/>
    </location>
</feature>
<feature type="compositionally biased region" description="Low complexity" evidence="1">
    <location>
        <begin position="337"/>
        <end position="355"/>
    </location>
</feature>
<feature type="compositionally biased region" description="Basic and acidic residues" evidence="1">
    <location>
        <begin position="509"/>
        <end position="530"/>
    </location>
</feature>